<protein>
    <submittedName>
        <fullName evidence="2">Uncharacterized protein</fullName>
    </submittedName>
</protein>
<evidence type="ECO:0000313" key="3">
    <source>
        <dbReference type="Proteomes" id="UP000091820"/>
    </source>
</evidence>
<sequence length="136" mass="14156">MDGNKVLKKVQAIDSYTSFITAATSLASSALKSLTWTALPGVVCITVFGLLTKSTPLGIATVPEAAAAATAAETDADNWEGGGGGCATFWLLFILFCVVGAGAAAYKLIENKGGKKEIEYLIPPQRGAATDRRHTY</sequence>
<feature type="transmembrane region" description="Helical" evidence="1">
    <location>
        <begin position="87"/>
        <end position="106"/>
    </location>
</feature>
<name>A0A1A9W351_9MUSC</name>
<keyword evidence="3" id="KW-1185">Reference proteome</keyword>
<proteinExistence type="predicted"/>
<keyword evidence="1" id="KW-0472">Membrane</keyword>
<dbReference type="Proteomes" id="UP000091820">
    <property type="component" value="Unassembled WGS sequence"/>
</dbReference>
<keyword evidence="1" id="KW-1133">Transmembrane helix</keyword>
<reference evidence="2" key="2">
    <citation type="submission" date="2020-05" db="UniProtKB">
        <authorList>
            <consortium name="EnsemblMetazoa"/>
        </authorList>
    </citation>
    <scope>IDENTIFICATION</scope>
    <source>
        <strain evidence="2">IAEA</strain>
    </source>
</reference>
<feature type="transmembrane region" description="Helical" evidence="1">
    <location>
        <begin position="34"/>
        <end position="51"/>
    </location>
</feature>
<evidence type="ECO:0000256" key="1">
    <source>
        <dbReference type="SAM" id="Phobius"/>
    </source>
</evidence>
<accession>A0A1A9W351</accession>
<dbReference type="AlphaFoldDB" id="A0A1A9W351"/>
<reference evidence="3" key="1">
    <citation type="submission" date="2014-03" db="EMBL/GenBank/DDBJ databases">
        <authorList>
            <person name="Aksoy S."/>
            <person name="Warren W."/>
            <person name="Wilson R.K."/>
        </authorList>
    </citation>
    <scope>NUCLEOTIDE SEQUENCE [LARGE SCALE GENOMIC DNA]</scope>
    <source>
        <strain evidence="3">IAEA</strain>
    </source>
</reference>
<dbReference type="VEuPathDB" id="VectorBase:GBRI004658"/>
<keyword evidence="1" id="KW-0812">Transmembrane</keyword>
<dbReference type="EnsemblMetazoa" id="GBRI004658-RA">
    <property type="protein sequence ID" value="GBRI004658-PA"/>
    <property type="gene ID" value="GBRI004658"/>
</dbReference>
<organism evidence="2 3">
    <name type="scientific">Glossina brevipalpis</name>
    <dbReference type="NCBI Taxonomy" id="37001"/>
    <lineage>
        <taxon>Eukaryota</taxon>
        <taxon>Metazoa</taxon>
        <taxon>Ecdysozoa</taxon>
        <taxon>Arthropoda</taxon>
        <taxon>Hexapoda</taxon>
        <taxon>Insecta</taxon>
        <taxon>Pterygota</taxon>
        <taxon>Neoptera</taxon>
        <taxon>Endopterygota</taxon>
        <taxon>Diptera</taxon>
        <taxon>Brachycera</taxon>
        <taxon>Muscomorpha</taxon>
        <taxon>Hippoboscoidea</taxon>
        <taxon>Glossinidae</taxon>
        <taxon>Glossina</taxon>
    </lineage>
</organism>
<evidence type="ECO:0000313" key="2">
    <source>
        <dbReference type="EnsemblMetazoa" id="GBRI004658-PA"/>
    </source>
</evidence>